<dbReference type="Proteomes" id="UP000265618">
    <property type="component" value="Unassembled WGS sequence"/>
</dbReference>
<proteinExistence type="predicted"/>
<keyword evidence="2" id="KW-1185">Reference proteome</keyword>
<organism evidence="1 2">
    <name type="scientific">Kipferlia bialata</name>
    <dbReference type="NCBI Taxonomy" id="797122"/>
    <lineage>
        <taxon>Eukaryota</taxon>
        <taxon>Metamonada</taxon>
        <taxon>Carpediemonas-like organisms</taxon>
        <taxon>Kipferlia</taxon>
    </lineage>
</organism>
<gene>
    <name evidence="1" type="ORF">KIPB_006901</name>
</gene>
<protein>
    <submittedName>
        <fullName evidence="1">Uncharacterized protein</fullName>
    </submittedName>
</protein>
<comment type="caution">
    <text evidence="1">The sequence shown here is derived from an EMBL/GenBank/DDBJ whole genome shotgun (WGS) entry which is preliminary data.</text>
</comment>
<evidence type="ECO:0000313" key="2">
    <source>
        <dbReference type="Proteomes" id="UP000265618"/>
    </source>
</evidence>
<sequence>MEASGTAIERVEALFSGISLAEAKPHHVALEALFRLATSLSDADLDSLLTEALADKPERSNDVALMVAKVFVAVADPVRLSQMLHHPRARVHSKVVTALKQSKVRDAMLQLDEAQATKVAVNIKRASVSVQQSMTMSLLNATNSPVARVLTTHPDLVPVLRAPEDFTVALTREEAAQALVPSLPVLLNEDTEGRKKFDRIRQTASEVNLFRHQGICTRVAERVLTLVDAVIDRRMPKEKTNKARHDQGQRSAIRDINTLLAFYGDHLYTCTVPTETDREPFILAFCGRVSPILSVNQLQSLLRVDTLAPVAQQHIHNAAKQGFGRTTYVSSCGYGRSGAVLETLHLTMAHMPVTLFDRIGLFDPSATAFDAVGSLLVPRLPLIVHEMGASAVLVPPLLRHLGLTEAAEAFAEALVTSPMQISPLLR</sequence>
<evidence type="ECO:0000313" key="1">
    <source>
        <dbReference type="EMBL" id="GIQ85262.1"/>
    </source>
</evidence>
<dbReference type="EMBL" id="BDIP01001851">
    <property type="protein sequence ID" value="GIQ85262.1"/>
    <property type="molecule type" value="Genomic_DNA"/>
</dbReference>
<dbReference type="AlphaFoldDB" id="A0A9K3CYF9"/>
<name>A0A9K3CYF9_9EUKA</name>
<accession>A0A9K3CYF9</accession>
<reference evidence="1 2" key="1">
    <citation type="journal article" date="2018" name="PLoS ONE">
        <title>The draft genome of Kipferlia bialata reveals reductive genome evolution in fornicate parasites.</title>
        <authorList>
            <person name="Tanifuji G."/>
            <person name="Takabayashi S."/>
            <person name="Kume K."/>
            <person name="Takagi M."/>
            <person name="Nakayama T."/>
            <person name="Kamikawa R."/>
            <person name="Inagaki Y."/>
            <person name="Hashimoto T."/>
        </authorList>
    </citation>
    <scope>NUCLEOTIDE SEQUENCE [LARGE SCALE GENOMIC DNA]</scope>
    <source>
        <strain evidence="1">NY0173</strain>
    </source>
</reference>